<dbReference type="Proteomes" id="UP000315439">
    <property type="component" value="Unassembled WGS sequence"/>
</dbReference>
<proteinExistence type="predicted"/>
<dbReference type="AlphaFoldDB" id="A0A545UGJ9"/>
<keyword evidence="2" id="KW-1185">Reference proteome</keyword>
<accession>A0A545UGJ9</accession>
<dbReference type="EMBL" id="VIKS01000004">
    <property type="protein sequence ID" value="TQV88587.1"/>
    <property type="molecule type" value="Genomic_DNA"/>
</dbReference>
<gene>
    <name evidence="1" type="ORF">FLL46_08715</name>
</gene>
<sequence>MKEIKLASGENEFSISLIDEQTEDLSLEYDVRIQVEVKSDDFIGFTKYWVLSEAMQGFCQSLINLNETRSGSALLESMSSGEHEMRVFVNKTLKGESKTALNIGGPSCGRYYDIREGFCFPEY</sequence>
<name>A0A545UGJ9_9GAMM</name>
<dbReference type="RefSeq" id="WP_142893095.1">
    <property type="nucleotide sequence ID" value="NZ_ML660162.1"/>
</dbReference>
<comment type="caution">
    <text evidence="1">The sequence shown here is derived from an EMBL/GenBank/DDBJ whole genome shotgun (WGS) entry which is preliminary data.</text>
</comment>
<evidence type="ECO:0000313" key="2">
    <source>
        <dbReference type="Proteomes" id="UP000315439"/>
    </source>
</evidence>
<reference evidence="1 2" key="1">
    <citation type="submission" date="2019-07" db="EMBL/GenBank/DDBJ databases">
        <title>Draft genome for Aliikangiella sp. M105.</title>
        <authorList>
            <person name="Wang G."/>
        </authorList>
    </citation>
    <scope>NUCLEOTIDE SEQUENCE [LARGE SCALE GENOMIC DNA]</scope>
    <source>
        <strain evidence="1 2">M105</strain>
    </source>
</reference>
<protein>
    <submittedName>
        <fullName evidence="1">Uncharacterized protein</fullName>
    </submittedName>
</protein>
<organism evidence="1 2">
    <name type="scientific">Aliikangiella coralliicola</name>
    <dbReference type="NCBI Taxonomy" id="2592383"/>
    <lineage>
        <taxon>Bacteria</taxon>
        <taxon>Pseudomonadati</taxon>
        <taxon>Pseudomonadota</taxon>
        <taxon>Gammaproteobacteria</taxon>
        <taxon>Oceanospirillales</taxon>
        <taxon>Pleioneaceae</taxon>
        <taxon>Aliikangiella</taxon>
    </lineage>
</organism>
<evidence type="ECO:0000313" key="1">
    <source>
        <dbReference type="EMBL" id="TQV88587.1"/>
    </source>
</evidence>